<feature type="transmembrane region" description="Helical" evidence="1">
    <location>
        <begin position="93"/>
        <end position="116"/>
    </location>
</feature>
<dbReference type="STRING" id="3983.A0A2C9ULQ9"/>
<organism evidence="2 3">
    <name type="scientific">Manihot esculenta</name>
    <name type="common">Cassava</name>
    <name type="synonym">Jatropha manihot</name>
    <dbReference type="NCBI Taxonomy" id="3983"/>
    <lineage>
        <taxon>Eukaryota</taxon>
        <taxon>Viridiplantae</taxon>
        <taxon>Streptophyta</taxon>
        <taxon>Embryophyta</taxon>
        <taxon>Tracheophyta</taxon>
        <taxon>Spermatophyta</taxon>
        <taxon>Magnoliopsida</taxon>
        <taxon>eudicotyledons</taxon>
        <taxon>Gunneridae</taxon>
        <taxon>Pentapetalae</taxon>
        <taxon>rosids</taxon>
        <taxon>fabids</taxon>
        <taxon>Malpighiales</taxon>
        <taxon>Euphorbiaceae</taxon>
        <taxon>Crotonoideae</taxon>
        <taxon>Manihoteae</taxon>
        <taxon>Manihot</taxon>
    </lineage>
</organism>
<evidence type="ECO:0000313" key="2">
    <source>
        <dbReference type="EMBL" id="OAY31865.1"/>
    </source>
</evidence>
<feature type="transmembrane region" description="Helical" evidence="1">
    <location>
        <begin position="26"/>
        <end position="47"/>
    </location>
</feature>
<feature type="transmembrane region" description="Helical" evidence="1">
    <location>
        <begin position="176"/>
        <end position="208"/>
    </location>
</feature>
<feature type="transmembrane region" description="Helical" evidence="1">
    <location>
        <begin position="258"/>
        <end position="279"/>
    </location>
</feature>
<evidence type="ECO:0000256" key="1">
    <source>
        <dbReference type="SAM" id="Phobius"/>
    </source>
</evidence>
<evidence type="ECO:0000313" key="3">
    <source>
        <dbReference type="Proteomes" id="UP000091857"/>
    </source>
</evidence>
<keyword evidence="3" id="KW-1185">Reference proteome</keyword>
<dbReference type="AlphaFoldDB" id="A0A2C9ULQ9"/>
<dbReference type="OMA" id="VIEEDCY"/>
<comment type="caution">
    <text evidence="2">The sequence shown here is derived from an EMBL/GenBank/DDBJ whole genome shotgun (WGS) entry which is preliminary data.</text>
</comment>
<dbReference type="GO" id="GO:0016020">
    <property type="term" value="C:membrane"/>
    <property type="evidence" value="ECO:0000318"/>
    <property type="project" value="GO_Central"/>
</dbReference>
<feature type="transmembrane region" description="Helical" evidence="1">
    <location>
        <begin position="229"/>
        <end position="246"/>
    </location>
</feature>
<dbReference type="Proteomes" id="UP000091857">
    <property type="component" value="Chromosome 14"/>
</dbReference>
<protein>
    <submittedName>
        <fullName evidence="2">Uncharacterized protein</fullName>
    </submittedName>
</protein>
<keyword evidence="1" id="KW-1133">Transmembrane helix</keyword>
<reference evidence="3" key="1">
    <citation type="journal article" date="2016" name="Nat. Biotechnol.">
        <title>Sequencing wild and cultivated cassava and related species reveals extensive interspecific hybridization and genetic diversity.</title>
        <authorList>
            <person name="Bredeson J.V."/>
            <person name="Lyons J.B."/>
            <person name="Prochnik S.E."/>
            <person name="Wu G.A."/>
            <person name="Ha C.M."/>
            <person name="Edsinger-Gonzales E."/>
            <person name="Grimwood J."/>
            <person name="Schmutz J."/>
            <person name="Rabbi I.Y."/>
            <person name="Egesi C."/>
            <person name="Nauluvula P."/>
            <person name="Lebot V."/>
            <person name="Ndunguru J."/>
            <person name="Mkamilo G."/>
            <person name="Bart R.S."/>
            <person name="Setter T.L."/>
            <person name="Gleadow R.M."/>
            <person name="Kulakow P."/>
            <person name="Ferguson M.E."/>
            <person name="Rounsley S."/>
            <person name="Rokhsar D.S."/>
        </authorList>
    </citation>
    <scope>NUCLEOTIDE SEQUENCE [LARGE SCALE GENOMIC DNA]</scope>
    <source>
        <strain evidence="3">cv. AM560-2</strain>
    </source>
</reference>
<gene>
    <name evidence="2" type="ORF">MANES_14G147200v8</name>
</gene>
<dbReference type="PANTHER" id="PTHR33133:SF1">
    <property type="entry name" value="EXPRESSED PROTEIN-RELATED"/>
    <property type="match status" value="1"/>
</dbReference>
<dbReference type="EMBL" id="CM004400">
    <property type="protein sequence ID" value="OAY31865.1"/>
    <property type="molecule type" value="Genomic_DNA"/>
</dbReference>
<keyword evidence="1" id="KW-0812">Transmembrane</keyword>
<dbReference type="PANTHER" id="PTHR33133">
    <property type="entry name" value="OS08G0107100 PROTEIN-RELATED"/>
    <property type="match status" value="1"/>
</dbReference>
<proteinExistence type="predicted"/>
<sequence>MESLTLMSFVAILRETLKIFSKNGRLMALIALLIILIKSSLFVSNIFSIKPVITDYFFERNVLLPFSTPNTPEFNKILTHIRKDIKIIFGIEIIYVIIDSVAFILSITATILVAAITHGGKNDDLSFKDVMLKTVRSWTRPLITWLFLILFALVYFFLFFVILVLVLFPLSNNPSILTVAAILMGVSAVVFYIYLSVTWFLAIVVSVAEQKRGLEAIGKAAEIVKDMKLQGFLLNLAFSISSVIFVQGIEMIPVSHSLVARTIILLVEMNCAIVVRMYWFSSFTVFYYRCKKTHGEGVELEGVSSDGYSKIPATAAPLVGDNIP</sequence>
<accession>A0A2C9ULQ9</accession>
<keyword evidence="1" id="KW-0472">Membrane</keyword>
<name>A0A2C9ULQ9_MANES</name>
<dbReference type="Gramene" id="Manes.14G147200.1.v8.1">
    <property type="protein sequence ID" value="Manes.14G147200.1.v8.1.CDS.1"/>
    <property type="gene ID" value="Manes.14G147200.v8.1"/>
</dbReference>
<feature type="transmembrane region" description="Helical" evidence="1">
    <location>
        <begin position="142"/>
        <end position="170"/>
    </location>
</feature>